<comment type="similarity">
    <text evidence="10">Belongs to the insect chemoreceptor superfamily. Heteromeric odorant receptor channel (TC 1.A.69) family.</text>
</comment>
<keyword evidence="7 10" id="KW-0472">Membrane</keyword>
<dbReference type="GO" id="GO:0004984">
    <property type="term" value="F:olfactory receptor activity"/>
    <property type="evidence" value="ECO:0007669"/>
    <property type="project" value="InterPro"/>
</dbReference>
<name>A0A0S1TPN2_ATHDI</name>
<accession>A0A0S1TPN2</accession>
<dbReference type="Pfam" id="PF02949">
    <property type="entry name" value="7tm_6"/>
    <property type="match status" value="1"/>
</dbReference>
<evidence type="ECO:0000256" key="9">
    <source>
        <dbReference type="ARBA" id="ARBA00023224"/>
    </source>
</evidence>
<dbReference type="InterPro" id="IPR004117">
    <property type="entry name" value="7tm6_olfct_rcpt"/>
</dbReference>
<keyword evidence="2" id="KW-1003">Cell membrane</keyword>
<keyword evidence="8 10" id="KW-0675">Receptor</keyword>
<feature type="transmembrane region" description="Helical" evidence="10">
    <location>
        <begin position="208"/>
        <end position="241"/>
    </location>
</feature>
<evidence type="ECO:0000313" key="11">
    <source>
        <dbReference type="EMBL" id="ALM26192.1"/>
    </source>
</evidence>
<feature type="transmembrane region" description="Helical" evidence="10">
    <location>
        <begin position="407"/>
        <end position="431"/>
    </location>
</feature>
<dbReference type="EMBL" id="KR935700">
    <property type="protein sequence ID" value="ALM26192.1"/>
    <property type="molecule type" value="mRNA"/>
</dbReference>
<protein>
    <recommendedName>
        <fullName evidence="10">Odorant receptor</fullName>
    </recommendedName>
</protein>
<evidence type="ECO:0000256" key="1">
    <source>
        <dbReference type="ARBA" id="ARBA00004651"/>
    </source>
</evidence>
<feature type="transmembrane region" description="Helical" evidence="10">
    <location>
        <begin position="58"/>
        <end position="80"/>
    </location>
</feature>
<keyword evidence="3 10" id="KW-0716">Sensory transduction</keyword>
<evidence type="ECO:0000256" key="8">
    <source>
        <dbReference type="ARBA" id="ARBA00023170"/>
    </source>
</evidence>
<dbReference type="GO" id="GO:0007165">
    <property type="term" value="P:signal transduction"/>
    <property type="evidence" value="ECO:0007669"/>
    <property type="project" value="UniProtKB-KW"/>
</dbReference>
<proteinExistence type="evidence at transcript level"/>
<evidence type="ECO:0000256" key="2">
    <source>
        <dbReference type="ARBA" id="ARBA00022475"/>
    </source>
</evidence>
<sequence length="435" mass="50572">MTLRKFLFENEAVHGINSPSDYTYLKLLRFMLMVVSAWPQKEIGETNIVFYQKSLLKYCYLILTIFSLYGSVAFIVQHWIELDFLELGHMYIVVLMTAVDFSRITTLTFNPEYRELAKVFLTKFHLFYYKDRSEYAMKTHRMVHLVSHLFTLFLVGQMMAGLSLFNLIPMYNNYAAGRYSRGGLQNATFEHSLYFAYPFDFRTNVNGYIVTCIIHWIISYLCSTWFCIFDLILSLMVFNLWGHFKVLVDMLDNFPRPSSNSNLILSNSSGSVLQAEKYSKEELKQVFERLKECILYHREILHFTNTMSDVFGPMLFVYYMFHQASGCLLLLECSQMTTAALMRYVPLTIILTQQLIQLSVIFELVGSESEKLKDAVYGLPWESMDCSNRRIVTIFLMNVQEPVHVKALGLANVGVTTMAAILKTSMSYFTFLRSM</sequence>
<evidence type="ECO:0000256" key="6">
    <source>
        <dbReference type="ARBA" id="ARBA00022989"/>
    </source>
</evidence>
<gene>
    <name evidence="11" type="primary">OR1</name>
</gene>
<dbReference type="PANTHER" id="PTHR21137">
    <property type="entry name" value="ODORANT RECEPTOR"/>
    <property type="match status" value="1"/>
</dbReference>
<feature type="transmembrane region" description="Helical" evidence="10">
    <location>
        <begin position="145"/>
        <end position="168"/>
    </location>
</feature>
<comment type="caution">
    <text evidence="10">Lacks conserved residue(s) required for the propagation of feature annotation.</text>
</comment>
<evidence type="ECO:0000256" key="3">
    <source>
        <dbReference type="ARBA" id="ARBA00022606"/>
    </source>
</evidence>
<dbReference type="AlphaFoldDB" id="A0A0S1TPN2"/>
<evidence type="ECO:0000256" key="4">
    <source>
        <dbReference type="ARBA" id="ARBA00022692"/>
    </source>
</evidence>
<dbReference type="GO" id="GO:0005886">
    <property type="term" value="C:plasma membrane"/>
    <property type="evidence" value="ECO:0007669"/>
    <property type="project" value="UniProtKB-SubCell"/>
</dbReference>
<feature type="transmembrane region" description="Helical" evidence="10">
    <location>
        <begin position="310"/>
        <end position="331"/>
    </location>
</feature>
<organism evidence="11">
    <name type="scientific">Athetis dissimilis</name>
    <name type="common">Moth</name>
    <name type="synonym">Proxenus dissimilis</name>
    <dbReference type="NCBI Taxonomy" id="1737331"/>
    <lineage>
        <taxon>Eukaryota</taxon>
        <taxon>Metazoa</taxon>
        <taxon>Ecdysozoa</taxon>
        <taxon>Arthropoda</taxon>
        <taxon>Hexapoda</taxon>
        <taxon>Insecta</taxon>
        <taxon>Pterygota</taxon>
        <taxon>Neoptera</taxon>
        <taxon>Endopterygota</taxon>
        <taxon>Lepidoptera</taxon>
        <taxon>Glossata</taxon>
        <taxon>Ditrysia</taxon>
        <taxon>Noctuoidea</taxon>
        <taxon>Noctuidae</taxon>
        <taxon>Noctuinae</taxon>
        <taxon>Athetis</taxon>
    </lineage>
</organism>
<dbReference type="GO" id="GO:0005549">
    <property type="term" value="F:odorant binding"/>
    <property type="evidence" value="ECO:0007669"/>
    <property type="project" value="InterPro"/>
</dbReference>
<comment type="subcellular location">
    <subcellularLocation>
        <location evidence="1 10">Cell membrane</location>
        <topology evidence="1 10">Multi-pass membrane protein</topology>
    </subcellularLocation>
</comment>
<dbReference type="PANTHER" id="PTHR21137:SF35">
    <property type="entry name" value="ODORANT RECEPTOR 19A-RELATED"/>
    <property type="match status" value="1"/>
</dbReference>
<evidence type="ECO:0000256" key="5">
    <source>
        <dbReference type="ARBA" id="ARBA00022725"/>
    </source>
</evidence>
<evidence type="ECO:0000256" key="10">
    <source>
        <dbReference type="RuleBase" id="RU351113"/>
    </source>
</evidence>
<keyword evidence="6 10" id="KW-1133">Transmembrane helix</keyword>
<keyword evidence="4 10" id="KW-0812">Transmembrane</keyword>
<evidence type="ECO:0000256" key="7">
    <source>
        <dbReference type="ARBA" id="ARBA00023136"/>
    </source>
</evidence>
<keyword evidence="5 10" id="KW-0552">Olfaction</keyword>
<keyword evidence="9 10" id="KW-0807">Transducer</keyword>
<feature type="transmembrane region" description="Helical" evidence="10">
    <location>
        <begin position="343"/>
        <end position="362"/>
    </location>
</feature>
<reference evidence="11" key="1">
    <citation type="journal article" date="2016" name="PLoS ONE">
        <title>Identification of Putative Chemosensory Receptor Genes from the Athetis dissimilis Antennal Transcriptome.</title>
        <authorList>
            <person name="Dong J."/>
            <person name="Song Y."/>
            <person name="Li W."/>
            <person name="Shi J."/>
            <person name="Wang Z."/>
        </authorList>
    </citation>
    <scope>NUCLEOTIDE SEQUENCE</scope>
    <source>
        <tissue evidence="11">Antenna</tissue>
    </source>
</reference>